<reference evidence="4 6" key="2">
    <citation type="journal article" date="2013" name="Nature">
        <title>Insights into bilaterian evolution from three spiralian genomes.</title>
        <authorList>
            <person name="Simakov O."/>
            <person name="Marletaz F."/>
            <person name="Cho S.J."/>
            <person name="Edsinger-Gonzales E."/>
            <person name="Havlak P."/>
            <person name="Hellsten U."/>
            <person name="Kuo D.H."/>
            <person name="Larsson T."/>
            <person name="Lv J."/>
            <person name="Arendt D."/>
            <person name="Savage R."/>
            <person name="Osoegawa K."/>
            <person name="de Jong P."/>
            <person name="Grimwood J."/>
            <person name="Chapman J.A."/>
            <person name="Shapiro H."/>
            <person name="Aerts A."/>
            <person name="Otillar R.P."/>
            <person name="Terry A.Y."/>
            <person name="Boore J.L."/>
            <person name="Grigoriev I.V."/>
            <person name="Lindberg D.R."/>
            <person name="Seaver E.C."/>
            <person name="Weisblat D.A."/>
            <person name="Putnam N.H."/>
            <person name="Rokhsar D.S."/>
        </authorList>
    </citation>
    <scope>NUCLEOTIDE SEQUENCE</scope>
    <source>
        <strain evidence="4 6">I ESC-2004</strain>
    </source>
</reference>
<feature type="chain" id="PRO_5008788977" description="LRRCT domain-containing protein" evidence="3">
    <location>
        <begin position="19"/>
        <end position="539"/>
    </location>
</feature>
<organism evidence="4">
    <name type="scientific">Capitella teleta</name>
    <name type="common">Polychaete worm</name>
    <dbReference type="NCBI Taxonomy" id="283909"/>
    <lineage>
        <taxon>Eukaryota</taxon>
        <taxon>Metazoa</taxon>
        <taxon>Spiralia</taxon>
        <taxon>Lophotrochozoa</taxon>
        <taxon>Annelida</taxon>
        <taxon>Polychaeta</taxon>
        <taxon>Sedentaria</taxon>
        <taxon>Scolecida</taxon>
        <taxon>Capitellidae</taxon>
        <taxon>Capitella</taxon>
    </lineage>
</organism>
<dbReference type="InterPro" id="IPR001611">
    <property type="entry name" value="Leu-rich_rpt"/>
</dbReference>
<dbReference type="PANTHER" id="PTHR46652">
    <property type="entry name" value="LEUCINE-RICH REPEAT AND IQ DOMAIN-CONTAINING PROTEIN 1-RELATED"/>
    <property type="match status" value="1"/>
</dbReference>
<protein>
    <recommendedName>
        <fullName evidence="7">LRRCT domain-containing protein</fullName>
    </recommendedName>
</protein>
<keyword evidence="6" id="KW-1185">Reference proteome</keyword>
<dbReference type="Gene3D" id="3.80.10.10">
    <property type="entry name" value="Ribonuclease Inhibitor"/>
    <property type="match status" value="3"/>
</dbReference>
<dbReference type="SUPFAM" id="SSF52047">
    <property type="entry name" value="RNI-like"/>
    <property type="match status" value="1"/>
</dbReference>
<proteinExistence type="predicted"/>
<dbReference type="EMBL" id="AMQN01017244">
    <property type="status" value="NOT_ANNOTATED_CDS"/>
    <property type="molecule type" value="Genomic_DNA"/>
</dbReference>
<dbReference type="PROSITE" id="PS51450">
    <property type="entry name" value="LRR"/>
    <property type="match status" value="5"/>
</dbReference>
<sequence length="539" mass="60165">MATMLFLLLLVLLENSHQETVYIKYRSLTFIPDELVNPEVINLYAGNNDIVELDSIPKLPLLKYLNLDYNNLYAFPNLENVSNTLETLYLKKNNISYIEMERLDKLIHLTSLHLAYNSISSIPDASGPADTLFHLNLESNVFTVFPDWEVFGKSLKYLNLVENDLTEITEDMFRNITELTELLLVNNKLRSDSFSLPGSLKLQVLLLSGNSLTEFPGVGNITTLQNLNLENNQLTNIPAEILSKLTSLQTLNLAGNQMTVDGIPDVAGPNETLTTLVLNNNPINEMPRWSTLAGALTSFSLTQTTVSELTDEDLDYYPVLKNLAISNSNITEFPYLPRNGPRLLTLDLRKNIIERITVAQLQPLQNLNEIICTQNPLMNIPNLCFANFMPYFRLVLRYIPFPCDTKMIWALGAKAAISSYKLDLSGSTCSHPPLLQGIKLQSQDALTKLMKNPFGATFNSREYYPVVPPFNCYFPIASMEATNGSLTCAITCSQANSCLIFGYLPDVGDDLSSPGICAITSTSGIGLETNLHFKWFAPM</sequence>
<dbReference type="InterPro" id="IPR003591">
    <property type="entry name" value="Leu-rich_rpt_typical-subtyp"/>
</dbReference>
<dbReference type="STRING" id="283909.R7VDX1"/>
<dbReference type="InterPro" id="IPR032675">
    <property type="entry name" value="LRR_dom_sf"/>
</dbReference>
<reference evidence="6" key="1">
    <citation type="submission" date="2012-12" db="EMBL/GenBank/DDBJ databases">
        <authorList>
            <person name="Hellsten U."/>
            <person name="Grimwood J."/>
            <person name="Chapman J.A."/>
            <person name="Shapiro H."/>
            <person name="Aerts A."/>
            <person name="Otillar R.P."/>
            <person name="Terry A.Y."/>
            <person name="Boore J.L."/>
            <person name="Simakov O."/>
            <person name="Marletaz F."/>
            <person name="Cho S.-J."/>
            <person name="Edsinger-Gonzales E."/>
            <person name="Havlak P."/>
            <person name="Kuo D.-H."/>
            <person name="Larsson T."/>
            <person name="Lv J."/>
            <person name="Arendt D."/>
            <person name="Savage R."/>
            <person name="Osoegawa K."/>
            <person name="de Jong P."/>
            <person name="Lindberg D.R."/>
            <person name="Seaver E.C."/>
            <person name="Weisblat D.A."/>
            <person name="Putnam N.H."/>
            <person name="Grigoriev I.V."/>
            <person name="Rokhsar D.S."/>
        </authorList>
    </citation>
    <scope>NUCLEOTIDE SEQUENCE</scope>
    <source>
        <strain evidence="6">I ESC-2004</strain>
    </source>
</reference>
<evidence type="ECO:0000313" key="6">
    <source>
        <dbReference type="Proteomes" id="UP000014760"/>
    </source>
</evidence>
<dbReference type="SMART" id="SM00364">
    <property type="entry name" value="LRR_BAC"/>
    <property type="match status" value="4"/>
</dbReference>
<reference evidence="5" key="3">
    <citation type="submission" date="2015-06" db="UniProtKB">
        <authorList>
            <consortium name="EnsemblMetazoa"/>
        </authorList>
    </citation>
    <scope>IDENTIFICATION</scope>
</reference>
<evidence type="ECO:0000313" key="5">
    <source>
        <dbReference type="EnsemblMetazoa" id="CapteP186132"/>
    </source>
</evidence>
<dbReference type="Pfam" id="PF13855">
    <property type="entry name" value="LRR_8"/>
    <property type="match status" value="2"/>
</dbReference>
<dbReference type="SMART" id="SM00369">
    <property type="entry name" value="LRR_TYP"/>
    <property type="match status" value="6"/>
</dbReference>
<dbReference type="InterPro" id="IPR025875">
    <property type="entry name" value="Leu-rich_rpt_4"/>
</dbReference>
<evidence type="ECO:0008006" key="7">
    <source>
        <dbReference type="Google" id="ProtNLM"/>
    </source>
</evidence>
<evidence type="ECO:0000256" key="3">
    <source>
        <dbReference type="SAM" id="SignalP"/>
    </source>
</evidence>
<dbReference type="Proteomes" id="UP000014760">
    <property type="component" value="Unassembled WGS sequence"/>
</dbReference>
<keyword evidence="3" id="KW-0732">Signal</keyword>
<dbReference type="InterPro" id="IPR050836">
    <property type="entry name" value="SDS22/Internalin_LRR"/>
</dbReference>
<dbReference type="OMA" id="NINWRFQ"/>
<evidence type="ECO:0000256" key="1">
    <source>
        <dbReference type="ARBA" id="ARBA00022614"/>
    </source>
</evidence>
<accession>R7VDX1</accession>
<evidence type="ECO:0000313" key="4">
    <source>
        <dbReference type="EMBL" id="ELU16824.1"/>
    </source>
</evidence>
<dbReference type="AlphaFoldDB" id="R7VDX1"/>
<dbReference type="PANTHER" id="PTHR46652:SF3">
    <property type="entry name" value="LEUCINE-RICH REPEAT-CONTAINING PROTEIN 9"/>
    <property type="match status" value="1"/>
</dbReference>
<name>R7VDX1_CAPTE</name>
<gene>
    <name evidence="4" type="ORF">CAPTEDRAFT_186132</name>
</gene>
<evidence type="ECO:0000256" key="2">
    <source>
        <dbReference type="ARBA" id="ARBA00022737"/>
    </source>
</evidence>
<feature type="signal peptide" evidence="3">
    <location>
        <begin position="1"/>
        <end position="18"/>
    </location>
</feature>
<keyword evidence="2" id="KW-0677">Repeat</keyword>
<dbReference type="OrthoDB" id="4691307at2759"/>
<dbReference type="HOGENOM" id="CLU_505520_0_0_1"/>
<dbReference type="Pfam" id="PF12799">
    <property type="entry name" value="LRR_4"/>
    <property type="match status" value="1"/>
</dbReference>
<dbReference type="EMBL" id="KB292909">
    <property type="protein sequence ID" value="ELU16824.1"/>
    <property type="molecule type" value="Genomic_DNA"/>
</dbReference>
<keyword evidence="1" id="KW-0433">Leucine-rich repeat</keyword>
<dbReference type="EnsemblMetazoa" id="CapteT186132">
    <property type="protein sequence ID" value="CapteP186132"/>
    <property type="gene ID" value="CapteG186132"/>
</dbReference>